<gene>
    <name evidence="3" type="ORF">QLQ12_21720</name>
</gene>
<evidence type="ECO:0000313" key="4">
    <source>
        <dbReference type="Proteomes" id="UP001241758"/>
    </source>
</evidence>
<keyword evidence="1" id="KW-0732">Signal</keyword>
<keyword evidence="4" id="KW-1185">Reference proteome</keyword>
<dbReference type="Proteomes" id="UP001241758">
    <property type="component" value="Unassembled WGS sequence"/>
</dbReference>
<dbReference type="EMBL" id="JASCTH010000014">
    <property type="protein sequence ID" value="MDI6101236.1"/>
    <property type="molecule type" value="Genomic_DNA"/>
</dbReference>
<dbReference type="InterPro" id="IPR007969">
    <property type="entry name" value="DUF732"/>
</dbReference>
<evidence type="ECO:0000259" key="2">
    <source>
        <dbReference type="Pfam" id="PF05305"/>
    </source>
</evidence>
<protein>
    <submittedName>
        <fullName evidence="3">DUF732 domain-containing protein</fullName>
    </submittedName>
</protein>
<accession>A0ABT6WNF1</accession>
<feature type="signal peptide" evidence="1">
    <location>
        <begin position="1"/>
        <end position="19"/>
    </location>
</feature>
<reference evidence="3 4" key="1">
    <citation type="submission" date="2023-05" db="EMBL/GenBank/DDBJ databases">
        <title>Actinoplanes sp. NEAU-A12 genome sequencing.</title>
        <authorList>
            <person name="Wang Z.-S."/>
        </authorList>
    </citation>
    <scope>NUCLEOTIDE SEQUENCE [LARGE SCALE GENOMIC DNA]</scope>
    <source>
        <strain evidence="3 4">NEAU-A12</strain>
    </source>
</reference>
<organism evidence="3 4">
    <name type="scientific">Actinoplanes sandaracinus</name>
    <dbReference type="NCBI Taxonomy" id="3045177"/>
    <lineage>
        <taxon>Bacteria</taxon>
        <taxon>Bacillati</taxon>
        <taxon>Actinomycetota</taxon>
        <taxon>Actinomycetes</taxon>
        <taxon>Micromonosporales</taxon>
        <taxon>Micromonosporaceae</taxon>
        <taxon>Actinoplanes</taxon>
    </lineage>
</organism>
<feature type="chain" id="PRO_5046746881" evidence="1">
    <location>
        <begin position="20"/>
        <end position="125"/>
    </location>
</feature>
<proteinExistence type="predicted"/>
<dbReference type="Pfam" id="PF05305">
    <property type="entry name" value="DUF732"/>
    <property type="match status" value="1"/>
</dbReference>
<sequence length="125" mass="12949">MRAGQIWVVAAVVALGAPAGCTSNEPTAPAKAASTPTAAPTSAFIEPGLRFSEDAEKAYLKALAKVDKKLAADADALDYGKNICLDIEQDKTDAQVAKNAAARFEVNDVTVKAIVKAAKSSLCKQ</sequence>
<evidence type="ECO:0000313" key="3">
    <source>
        <dbReference type="EMBL" id="MDI6101236.1"/>
    </source>
</evidence>
<dbReference type="RefSeq" id="WP_282762107.1">
    <property type="nucleotide sequence ID" value="NZ_JASCTH010000014.1"/>
</dbReference>
<evidence type="ECO:0000256" key="1">
    <source>
        <dbReference type="SAM" id="SignalP"/>
    </source>
</evidence>
<name>A0ABT6WNF1_9ACTN</name>
<feature type="domain" description="DUF732" evidence="2">
    <location>
        <begin position="56"/>
        <end position="125"/>
    </location>
</feature>
<comment type="caution">
    <text evidence="3">The sequence shown here is derived from an EMBL/GenBank/DDBJ whole genome shotgun (WGS) entry which is preliminary data.</text>
</comment>